<organism evidence="2 3">
    <name type="scientific">Chryseobacterium kwangjuense</name>
    <dbReference type="NCBI Taxonomy" id="267125"/>
    <lineage>
        <taxon>Bacteria</taxon>
        <taxon>Pseudomonadati</taxon>
        <taxon>Bacteroidota</taxon>
        <taxon>Flavobacteriia</taxon>
        <taxon>Flavobacteriales</taxon>
        <taxon>Weeksellaceae</taxon>
        <taxon>Chryseobacterium group</taxon>
        <taxon>Chryseobacterium</taxon>
    </lineage>
</organism>
<dbReference type="AlphaFoldDB" id="A0A135WHC4"/>
<evidence type="ECO:0000259" key="1">
    <source>
        <dbReference type="SMART" id="SM00867"/>
    </source>
</evidence>
<protein>
    <recommendedName>
        <fullName evidence="1">Lipid/polyisoprenoid-binding YceI-like domain-containing protein</fullName>
    </recommendedName>
</protein>
<dbReference type="Gene3D" id="2.40.128.110">
    <property type="entry name" value="Lipid/polyisoprenoid-binding, YceI-like"/>
    <property type="match status" value="1"/>
</dbReference>
<dbReference type="PANTHER" id="PTHR34406:SF1">
    <property type="entry name" value="PROTEIN YCEI"/>
    <property type="match status" value="1"/>
</dbReference>
<proteinExistence type="predicted"/>
<gene>
    <name evidence="2" type="ORF">AU378_00600</name>
</gene>
<evidence type="ECO:0000313" key="2">
    <source>
        <dbReference type="EMBL" id="KXH84293.1"/>
    </source>
</evidence>
<dbReference type="PANTHER" id="PTHR34406">
    <property type="entry name" value="PROTEIN YCEI"/>
    <property type="match status" value="1"/>
</dbReference>
<reference evidence="2 3" key="2">
    <citation type="journal article" date="2016" name="Genome Announc.">
        <title>Draft Genome Sequence of a Biocontrol Rhizobacterium, Chryseobacterium kwangjuense Strain KJ1R5, Isolated from Pepper (Capsicum annuum).</title>
        <authorList>
            <person name="Jeong J.J."/>
            <person name="Park H."/>
            <person name="Park B.H."/>
            <person name="Mannaa M."/>
            <person name="Sang M.K."/>
            <person name="Choi I.G."/>
            <person name="Kim K.D."/>
        </authorList>
    </citation>
    <scope>NUCLEOTIDE SEQUENCE [LARGE SCALE GENOMIC DNA]</scope>
    <source>
        <strain evidence="2 3">KJ1R5</strain>
    </source>
</reference>
<dbReference type="Proteomes" id="UP000070513">
    <property type="component" value="Unassembled WGS sequence"/>
</dbReference>
<name>A0A135WHC4_9FLAO</name>
<dbReference type="SMART" id="SM00867">
    <property type="entry name" value="YceI"/>
    <property type="match status" value="1"/>
</dbReference>
<dbReference type="RefSeq" id="WP_062646900.1">
    <property type="nucleotide sequence ID" value="NZ_LPUR01000001.1"/>
</dbReference>
<accession>A0A135WHC4</accession>
<evidence type="ECO:0000313" key="3">
    <source>
        <dbReference type="Proteomes" id="UP000070513"/>
    </source>
</evidence>
<dbReference type="InterPro" id="IPR007372">
    <property type="entry name" value="Lipid/polyisoprenoid-bd_YceI"/>
</dbReference>
<dbReference type="Pfam" id="PF04264">
    <property type="entry name" value="YceI"/>
    <property type="match status" value="1"/>
</dbReference>
<dbReference type="OrthoDB" id="951410at2"/>
<sequence length="173" mass="19644">MTKFIIQPESSTVNWTGKKILGLHTGTINIHSGYLNFENEDLTGGEVLIDMTSIIITDIKDPQMYKDFFDHLNNDDFFSVDRFKTAKLTINHAEKTDGKYKISGDLTIKDITNPVSFIASVEIFTDFLHALGEIVIDRTLYNMKYGSGKFLSNLGDKLIHDEFVLQFKLIGQK</sequence>
<reference evidence="3" key="1">
    <citation type="submission" date="2015-12" db="EMBL/GenBank/DDBJ databases">
        <title>Genome sequence of a biocontrol rhizobacterium Chryseobacterium kwangjuense strain KJ1R5 isolated from pepper (Capsicum annuum L.).</title>
        <authorList>
            <person name="Jeong J.-J."/>
            <person name="Park H."/>
            <person name="Mannaa M."/>
            <person name="Sang M.K."/>
            <person name="Choi I.-G."/>
            <person name="Kim K.D."/>
        </authorList>
    </citation>
    <scope>NUCLEOTIDE SEQUENCE [LARGE SCALE GENOMIC DNA]</scope>
    <source>
        <strain evidence="3">KJ1R5</strain>
    </source>
</reference>
<feature type="domain" description="Lipid/polyisoprenoid-binding YceI-like" evidence="1">
    <location>
        <begin position="3"/>
        <end position="172"/>
    </location>
</feature>
<comment type="caution">
    <text evidence="2">The sequence shown here is derived from an EMBL/GenBank/DDBJ whole genome shotgun (WGS) entry which is preliminary data.</text>
</comment>
<dbReference type="SUPFAM" id="SSF101874">
    <property type="entry name" value="YceI-like"/>
    <property type="match status" value="1"/>
</dbReference>
<dbReference type="InterPro" id="IPR036761">
    <property type="entry name" value="TTHA0802/YceI-like_sf"/>
</dbReference>
<dbReference type="EMBL" id="LPUR01000001">
    <property type="protein sequence ID" value="KXH84293.1"/>
    <property type="molecule type" value="Genomic_DNA"/>
</dbReference>